<comment type="caution">
    <text evidence="1">The sequence shown here is derived from an EMBL/GenBank/DDBJ whole genome shotgun (WGS) entry which is preliminary data.</text>
</comment>
<sequence>MEYYLKLPYTLIIKEMNDESGHYYYGKYLELDGCQSNGETIQELIECMEEAKRGWLGVKLEYGDPIPEPQEEYSGSIRLRMPKSLHRDLAAAAELEGVSLNQYMLYKLSK</sequence>
<gene>
    <name evidence="1" type="ORF">ACFQ4B_36060</name>
</gene>
<dbReference type="Proteomes" id="UP001597180">
    <property type="component" value="Unassembled WGS sequence"/>
</dbReference>
<dbReference type="SUPFAM" id="SSF143100">
    <property type="entry name" value="TTHA1013/TTHA0281-like"/>
    <property type="match status" value="1"/>
</dbReference>
<dbReference type="EMBL" id="JBHTLU010000065">
    <property type="protein sequence ID" value="MFD1225506.1"/>
    <property type="molecule type" value="Genomic_DNA"/>
</dbReference>
<dbReference type="InterPro" id="IPR010985">
    <property type="entry name" value="Ribbon_hlx_hlx"/>
</dbReference>
<evidence type="ECO:0000313" key="2">
    <source>
        <dbReference type="Proteomes" id="UP001597180"/>
    </source>
</evidence>
<organism evidence="1 2">
    <name type="scientific">Paenibacillus vulneris</name>
    <dbReference type="NCBI Taxonomy" id="1133364"/>
    <lineage>
        <taxon>Bacteria</taxon>
        <taxon>Bacillati</taxon>
        <taxon>Bacillota</taxon>
        <taxon>Bacilli</taxon>
        <taxon>Bacillales</taxon>
        <taxon>Paenibacillaceae</taxon>
        <taxon>Paenibacillus</taxon>
    </lineage>
</organism>
<dbReference type="Pfam" id="PF05534">
    <property type="entry name" value="HicB"/>
    <property type="match status" value="1"/>
</dbReference>
<dbReference type="InterPro" id="IPR008651">
    <property type="entry name" value="Uncharacterised_HicB"/>
</dbReference>
<accession>A0ABW3UZW3</accession>
<reference evidence="2" key="1">
    <citation type="journal article" date="2019" name="Int. J. Syst. Evol. Microbiol.">
        <title>The Global Catalogue of Microorganisms (GCM) 10K type strain sequencing project: providing services to taxonomists for standard genome sequencing and annotation.</title>
        <authorList>
            <consortium name="The Broad Institute Genomics Platform"/>
            <consortium name="The Broad Institute Genome Sequencing Center for Infectious Disease"/>
            <person name="Wu L."/>
            <person name="Ma J."/>
        </authorList>
    </citation>
    <scope>NUCLEOTIDE SEQUENCE [LARGE SCALE GENOMIC DNA]</scope>
    <source>
        <strain evidence="2">CCUG 53270</strain>
    </source>
</reference>
<dbReference type="Gene3D" id="3.30.160.250">
    <property type="match status" value="1"/>
</dbReference>
<name>A0ABW3UZW3_9BACL</name>
<keyword evidence="2" id="KW-1185">Reference proteome</keyword>
<proteinExistence type="predicted"/>
<dbReference type="SUPFAM" id="SSF47598">
    <property type="entry name" value="Ribbon-helix-helix"/>
    <property type="match status" value="1"/>
</dbReference>
<evidence type="ECO:0000313" key="1">
    <source>
        <dbReference type="EMBL" id="MFD1225506.1"/>
    </source>
</evidence>
<protein>
    <submittedName>
        <fullName evidence="1">Toxin-antitoxin system HicB family antitoxin</fullName>
    </submittedName>
</protein>
<dbReference type="InterPro" id="IPR035069">
    <property type="entry name" value="TTHA1013/TTHA0281-like"/>
</dbReference>
<dbReference type="RefSeq" id="WP_345585101.1">
    <property type="nucleotide sequence ID" value="NZ_BAABJG010000002.1"/>
</dbReference>